<dbReference type="InterPro" id="IPR050090">
    <property type="entry name" value="Tyrosine_recombinase_XerCD"/>
</dbReference>
<evidence type="ECO:0000256" key="3">
    <source>
        <dbReference type="ARBA" id="ARBA00023172"/>
    </source>
</evidence>
<gene>
    <name evidence="5" type="ORF">ACFFVB_18565</name>
</gene>
<dbReference type="Proteomes" id="UP001589605">
    <property type="component" value="Unassembled WGS sequence"/>
</dbReference>
<dbReference type="InterPro" id="IPR011010">
    <property type="entry name" value="DNA_brk_join_enz"/>
</dbReference>
<evidence type="ECO:0000256" key="1">
    <source>
        <dbReference type="ARBA" id="ARBA00008857"/>
    </source>
</evidence>
<comment type="caution">
    <text evidence="5">The sequence shown here is derived from an EMBL/GenBank/DDBJ whole genome shotgun (WGS) entry which is preliminary data.</text>
</comment>
<evidence type="ECO:0000313" key="6">
    <source>
        <dbReference type="Proteomes" id="UP001589605"/>
    </source>
</evidence>
<dbReference type="InterPro" id="IPR002104">
    <property type="entry name" value="Integrase_catalytic"/>
</dbReference>
<proteinExistence type="inferred from homology"/>
<dbReference type="PANTHER" id="PTHR30349">
    <property type="entry name" value="PHAGE INTEGRASE-RELATED"/>
    <property type="match status" value="1"/>
</dbReference>
<dbReference type="InterPro" id="IPR025269">
    <property type="entry name" value="SAM-like_dom"/>
</dbReference>
<organism evidence="5 6">
    <name type="scientific">Formosa undariae</name>
    <dbReference type="NCBI Taxonomy" id="1325436"/>
    <lineage>
        <taxon>Bacteria</taxon>
        <taxon>Pseudomonadati</taxon>
        <taxon>Bacteroidota</taxon>
        <taxon>Flavobacteriia</taxon>
        <taxon>Flavobacteriales</taxon>
        <taxon>Flavobacteriaceae</taxon>
        <taxon>Formosa</taxon>
    </lineage>
</organism>
<evidence type="ECO:0000313" key="5">
    <source>
        <dbReference type="EMBL" id="MFB9055091.1"/>
    </source>
</evidence>
<dbReference type="Pfam" id="PF00589">
    <property type="entry name" value="Phage_integrase"/>
    <property type="match status" value="1"/>
</dbReference>
<keyword evidence="6" id="KW-1185">Reference proteome</keyword>
<dbReference type="CDD" id="cd01185">
    <property type="entry name" value="INTN1_C_like"/>
    <property type="match status" value="1"/>
</dbReference>
<comment type="similarity">
    <text evidence="1">Belongs to the 'phage' integrase family.</text>
</comment>
<dbReference type="Gene3D" id="1.10.443.10">
    <property type="entry name" value="Intergrase catalytic core"/>
    <property type="match status" value="1"/>
</dbReference>
<dbReference type="InterPro" id="IPR010998">
    <property type="entry name" value="Integrase_recombinase_N"/>
</dbReference>
<dbReference type="Pfam" id="PF17293">
    <property type="entry name" value="Arm-DNA-bind_5"/>
    <property type="match status" value="1"/>
</dbReference>
<keyword evidence="3" id="KW-0233">DNA recombination</keyword>
<dbReference type="EMBL" id="JBHMEZ010000032">
    <property type="protein sequence ID" value="MFB9055091.1"/>
    <property type="molecule type" value="Genomic_DNA"/>
</dbReference>
<evidence type="ECO:0000259" key="4">
    <source>
        <dbReference type="PROSITE" id="PS51898"/>
    </source>
</evidence>
<keyword evidence="2" id="KW-0238">DNA-binding</keyword>
<dbReference type="SUPFAM" id="SSF56349">
    <property type="entry name" value="DNA breaking-rejoining enzymes"/>
    <property type="match status" value="1"/>
</dbReference>
<dbReference type="Gene3D" id="1.10.150.130">
    <property type="match status" value="1"/>
</dbReference>
<dbReference type="PROSITE" id="PS51898">
    <property type="entry name" value="TYR_RECOMBINASE"/>
    <property type="match status" value="1"/>
</dbReference>
<name>A0ABV5F6K6_9FLAO</name>
<dbReference type="Pfam" id="PF13102">
    <property type="entry name" value="Phage_int_SAM_5"/>
    <property type="match status" value="1"/>
</dbReference>
<evidence type="ECO:0000256" key="2">
    <source>
        <dbReference type="ARBA" id="ARBA00023125"/>
    </source>
</evidence>
<dbReference type="InterPro" id="IPR035386">
    <property type="entry name" value="Arm-DNA-bind_5"/>
</dbReference>
<dbReference type="PANTHER" id="PTHR30349:SF41">
    <property type="entry name" value="INTEGRASE_RECOMBINASE PROTEIN MJ0367-RELATED"/>
    <property type="match status" value="1"/>
</dbReference>
<protein>
    <submittedName>
        <fullName evidence="5">Tyrosine-type recombinase/integrase</fullName>
    </submittedName>
</protein>
<sequence>MNSTTTYFDTRVDTSKVYVPMNFNFKPRNYENSSGKSPVYLHVTSKNKRKRIHLDVYINTQYWDDKSAKLSGPKEIVCDTNLILDNIRAKITNIQTMYKLSSKTLTIDSFMEEFNNEMPRVNFVSFMKKLLADRKNTISPATYEKEYSIYKKLYAYKEEVLFCDIDNYFFLKYRSYLAGLGNVATTRNGNVKVIKKYLRIATKAGIKLPIALDDIAVGSTKGNRTYLTAFEVKCLYDYFTATYISKNIKIILGYFLFSCFTGLRISDVMNIKRDDLKHGVHTFNHIKTGKQQVIKLNGKTKDIIGMCPDLFITKYSDPYINETLKSISAHVNINKHVTFHVARHTFATNFILLGGNVVKLQMLLNHSDIKDTMVYVHLAEGEKNTDMNLMDNLF</sequence>
<accession>A0ABV5F6K6</accession>
<dbReference type="InterPro" id="IPR013762">
    <property type="entry name" value="Integrase-like_cat_sf"/>
</dbReference>
<reference evidence="5 6" key="1">
    <citation type="submission" date="2024-09" db="EMBL/GenBank/DDBJ databases">
        <authorList>
            <person name="Sun Q."/>
            <person name="Mori K."/>
        </authorList>
    </citation>
    <scope>NUCLEOTIDE SEQUENCE [LARGE SCALE GENOMIC DNA]</scope>
    <source>
        <strain evidence="5 6">CECT 8286</strain>
    </source>
</reference>
<dbReference type="RefSeq" id="WP_382384796.1">
    <property type="nucleotide sequence ID" value="NZ_JBHMEZ010000032.1"/>
</dbReference>
<feature type="domain" description="Tyr recombinase" evidence="4">
    <location>
        <begin position="222"/>
        <end position="391"/>
    </location>
</feature>